<sequence length="340" mass="37449">MGIMTVIDSGVYVDGVRIASGDAPSDAIARARTNGGMAWIGLRRADGDELRVIADLLGLHPLAVQGSLAGHQRAKIEHFGKTVFVVLHPATYIDETERVESSEVDVFVGPDYIVTVQDDDDIDTDAVRQRLEAHPEVLARGPYGVVWALVEEVLSGYRPVADGVENDIDEIEEELFSDHPHVTRRIFDLQREVIDLQHATSALPDVIRRLEETLTAQGKSAGSAALRASSDRAQHVVERIDGFRHTLDAALTVHATLIEQQNNVAMRRMSEQGLAQNDQVKKISAWAAIGFAPTLVGTVYGMNFRYMPELDWVWGYPMALGLMAAVSGALYVLFRRQGWL</sequence>
<comment type="subcellular location">
    <subcellularLocation>
        <location evidence="1">Cell membrane</location>
        <topology evidence="1">Multi-pass membrane protein</topology>
    </subcellularLocation>
</comment>
<dbReference type="Proteomes" id="UP001317779">
    <property type="component" value="Chromosome"/>
</dbReference>
<keyword evidence="6 8" id="KW-1133">Transmembrane helix</keyword>
<evidence type="ECO:0000256" key="8">
    <source>
        <dbReference type="SAM" id="Phobius"/>
    </source>
</evidence>
<evidence type="ECO:0000256" key="1">
    <source>
        <dbReference type="ARBA" id="ARBA00004651"/>
    </source>
</evidence>
<dbReference type="CDD" id="cd12830">
    <property type="entry name" value="MtCorA-like"/>
    <property type="match status" value="1"/>
</dbReference>
<feature type="transmembrane region" description="Helical" evidence="8">
    <location>
        <begin position="314"/>
        <end position="334"/>
    </location>
</feature>
<evidence type="ECO:0000256" key="2">
    <source>
        <dbReference type="ARBA" id="ARBA00009765"/>
    </source>
</evidence>
<dbReference type="Gene3D" id="3.30.460.20">
    <property type="entry name" value="CorA soluble domain-like"/>
    <property type="match status" value="1"/>
</dbReference>
<dbReference type="PANTHER" id="PTHR46494">
    <property type="entry name" value="CORA FAMILY METAL ION TRANSPORTER (EUROFUNG)"/>
    <property type="match status" value="1"/>
</dbReference>
<organism evidence="9 10">
    <name type="scientific">Microbacterium terricola</name>
    <dbReference type="NCBI Taxonomy" id="344163"/>
    <lineage>
        <taxon>Bacteria</taxon>
        <taxon>Bacillati</taxon>
        <taxon>Actinomycetota</taxon>
        <taxon>Actinomycetes</taxon>
        <taxon>Micrococcales</taxon>
        <taxon>Microbacteriaceae</taxon>
        <taxon>Microbacterium</taxon>
    </lineage>
</organism>
<proteinExistence type="inferred from homology"/>
<gene>
    <name evidence="9" type="primary">corA</name>
    <name evidence="9" type="ORF">Microterr_17680</name>
</gene>
<protein>
    <submittedName>
        <fullName evidence="9">Magnesium transport protein CorA</fullName>
    </submittedName>
</protein>
<dbReference type="InterPro" id="IPR045863">
    <property type="entry name" value="CorA_TM1_TM2"/>
</dbReference>
<name>A0ABM8DZK4_9MICO</name>
<dbReference type="EMBL" id="AP027141">
    <property type="protein sequence ID" value="BDV31108.1"/>
    <property type="molecule type" value="Genomic_DNA"/>
</dbReference>
<dbReference type="SUPFAM" id="SSF144083">
    <property type="entry name" value="Magnesium transport protein CorA, transmembrane region"/>
    <property type="match status" value="1"/>
</dbReference>
<reference evidence="9 10" key="1">
    <citation type="submission" date="2022-12" db="EMBL/GenBank/DDBJ databases">
        <title>Microbacterium terricola strain KV-448 chromosome, complete genome.</title>
        <authorList>
            <person name="Oshima T."/>
            <person name="Moriya T."/>
            <person name="Bessho Y."/>
        </authorList>
    </citation>
    <scope>NUCLEOTIDE SEQUENCE [LARGE SCALE GENOMIC DNA]</scope>
    <source>
        <strain evidence="9 10">KV-448</strain>
    </source>
</reference>
<evidence type="ECO:0000256" key="3">
    <source>
        <dbReference type="ARBA" id="ARBA00022448"/>
    </source>
</evidence>
<comment type="similarity">
    <text evidence="2">Belongs to the CorA metal ion transporter (MIT) (TC 1.A.35) family.</text>
</comment>
<keyword evidence="10" id="KW-1185">Reference proteome</keyword>
<evidence type="ECO:0000313" key="9">
    <source>
        <dbReference type="EMBL" id="BDV31108.1"/>
    </source>
</evidence>
<feature type="transmembrane region" description="Helical" evidence="8">
    <location>
        <begin position="283"/>
        <end position="302"/>
    </location>
</feature>
<dbReference type="InterPro" id="IPR045861">
    <property type="entry name" value="CorA_cytoplasmic_dom"/>
</dbReference>
<dbReference type="SUPFAM" id="SSF143865">
    <property type="entry name" value="CorA soluble domain-like"/>
    <property type="match status" value="1"/>
</dbReference>
<keyword evidence="5 8" id="KW-0812">Transmembrane</keyword>
<evidence type="ECO:0000313" key="10">
    <source>
        <dbReference type="Proteomes" id="UP001317779"/>
    </source>
</evidence>
<dbReference type="Pfam" id="PF01544">
    <property type="entry name" value="CorA"/>
    <property type="match status" value="1"/>
</dbReference>
<dbReference type="Gene3D" id="1.20.58.340">
    <property type="entry name" value="Magnesium transport protein CorA, transmembrane region"/>
    <property type="match status" value="2"/>
</dbReference>
<dbReference type="PANTHER" id="PTHR46494:SF1">
    <property type="entry name" value="CORA FAMILY METAL ION TRANSPORTER (EUROFUNG)"/>
    <property type="match status" value="1"/>
</dbReference>
<evidence type="ECO:0000256" key="5">
    <source>
        <dbReference type="ARBA" id="ARBA00022692"/>
    </source>
</evidence>
<dbReference type="InterPro" id="IPR002523">
    <property type="entry name" value="MgTranspt_CorA/ZnTranspt_ZntB"/>
</dbReference>
<evidence type="ECO:0000256" key="6">
    <source>
        <dbReference type="ARBA" id="ARBA00022989"/>
    </source>
</evidence>
<keyword evidence="3" id="KW-0813">Transport</keyword>
<accession>A0ABM8DZK4</accession>
<keyword evidence="4" id="KW-1003">Cell membrane</keyword>
<evidence type="ECO:0000256" key="7">
    <source>
        <dbReference type="ARBA" id="ARBA00023136"/>
    </source>
</evidence>
<evidence type="ECO:0000256" key="4">
    <source>
        <dbReference type="ARBA" id="ARBA00022475"/>
    </source>
</evidence>
<keyword evidence="7 8" id="KW-0472">Membrane</keyword>